<evidence type="ECO:0000256" key="1">
    <source>
        <dbReference type="SAM" id="MobiDB-lite"/>
    </source>
</evidence>
<protein>
    <submittedName>
        <fullName evidence="2">Uncharacterized protein</fullName>
    </submittedName>
</protein>
<evidence type="ECO:0000313" key="2">
    <source>
        <dbReference type="EMBL" id="KGH48255.1"/>
    </source>
</evidence>
<accession>A0A098YCV8</accession>
<gene>
    <name evidence="2" type="ORF">IN07_03370</name>
</gene>
<comment type="caution">
    <text evidence="2">The sequence shown here is derived from an EMBL/GenBank/DDBJ whole genome shotgun (WGS) entry which is preliminary data.</text>
</comment>
<feature type="compositionally biased region" description="Basic and acidic residues" evidence="1">
    <location>
        <begin position="144"/>
        <end position="153"/>
    </location>
</feature>
<name>A0A098YCV8_9ACTN</name>
<proteinExistence type="predicted"/>
<dbReference type="Proteomes" id="UP000029713">
    <property type="component" value="Unassembled WGS sequence"/>
</dbReference>
<dbReference type="AlphaFoldDB" id="A0A098YCV8"/>
<feature type="region of interest" description="Disordered" evidence="1">
    <location>
        <begin position="130"/>
        <end position="153"/>
    </location>
</feature>
<keyword evidence="3" id="KW-1185">Reference proteome</keyword>
<evidence type="ECO:0000313" key="3">
    <source>
        <dbReference type="Proteomes" id="UP000029713"/>
    </source>
</evidence>
<sequence length="153" mass="15469">MPHSLGHHGHVDAAGEHQRRGAVPQVVETNLPQPGCLSEPLEGLGDLPRGQVGAVLPGEHPAAVGVATPPLQALGVLREPVGHQGADGALPDVDPTVLTGAGLGLALHDLAADLDELRTDGDEAALEVDVGPTQRTGLPAAQAGERHDLVQAA</sequence>
<dbReference type="EMBL" id="JPMX01000009">
    <property type="protein sequence ID" value="KGH48255.1"/>
    <property type="molecule type" value="Genomic_DNA"/>
</dbReference>
<organism evidence="2 3">
    <name type="scientific">Modestobacter caceresii</name>
    <dbReference type="NCBI Taxonomy" id="1522368"/>
    <lineage>
        <taxon>Bacteria</taxon>
        <taxon>Bacillati</taxon>
        <taxon>Actinomycetota</taxon>
        <taxon>Actinomycetes</taxon>
        <taxon>Geodermatophilales</taxon>
        <taxon>Geodermatophilaceae</taxon>
        <taxon>Modestobacter</taxon>
    </lineage>
</organism>
<feature type="region of interest" description="Disordered" evidence="1">
    <location>
        <begin position="1"/>
        <end position="25"/>
    </location>
</feature>
<feature type="compositionally biased region" description="Basic and acidic residues" evidence="1">
    <location>
        <begin position="9"/>
        <end position="19"/>
    </location>
</feature>
<reference evidence="2 3" key="1">
    <citation type="submission" date="2014-07" db="EMBL/GenBank/DDBJ databases">
        <title>Biosystematic studies on Modestobacter strains isolated from extreme hyper-arid desert soil and from historic building.</title>
        <authorList>
            <person name="Bukarasam K."/>
            <person name="Bull A."/>
            <person name="Girard G."/>
            <person name="van Wezel G."/>
            <person name="Goodfellow M."/>
        </authorList>
    </citation>
    <scope>NUCLEOTIDE SEQUENCE [LARGE SCALE GENOMIC DNA]</scope>
    <source>
        <strain evidence="2 3">KNN45-2b</strain>
    </source>
</reference>